<keyword evidence="1" id="KW-0812">Transmembrane</keyword>
<proteinExistence type="predicted"/>
<gene>
    <name evidence="2" type="ORF">P3W24_00200</name>
</gene>
<keyword evidence="3" id="KW-1185">Reference proteome</keyword>
<feature type="transmembrane region" description="Helical" evidence="1">
    <location>
        <begin position="20"/>
        <end position="44"/>
    </location>
</feature>
<accession>A0ABT6B5R4</accession>
<feature type="transmembrane region" description="Helical" evidence="1">
    <location>
        <begin position="64"/>
        <end position="86"/>
    </location>
</feature>
<name>A0ABT6B5R4_9GAMM</name>
<evidence type="ECO:0000313" key="3">
    <source>
        <dbReference type="Proteomes" id="UP001528850"/>
    </source>
</evidence>
<protein>
    <submittedName>
        <fullName evidence="2">Uncharacterized protein</fullName>
    </submittedName>
</protein>
<feature type="transmembrane region" description="Helical" evidence="1">
    <location>
        <begin position="143"/>
        <end position="164"/>
    </location>
</feature>
<comment type="caution">
    <text evidence="2">The sequence shown here is derived from an EMBL/GenBank/DDBJ whole genome shotgun (WGS) entry which is preliminary data.</text>
</comment>
<sequence length="180" mass="19723">MALKPVTAPGGGRPFAAWRIVVWLVMLLSGAALVLNAFAVFMVSQAWLTLSPEAIANGPDPRVTLAWSVGYAVVAFITVALSLGTLRWREWGRAGLRIVALLLAAWAVYTAWVGYDQWRQIGVVLSQPGLPPLWLAQAERRRTILLVGVILKAITVPTLAWLSWRLGSLRVREQFGQVAI</sequence>
<evidence type="ECO:0000313" key="2">
    <source>
        <dbReference type="EMBL" id="MDF4023395.1"/>
    </source>
</evidence>
<evidence type="ECO:0000256" key="1">
    <source>
        <dbReference type="SAM" id="Phobius"/>
    </source>
</evidence>
<keyword evidence="1" id="KW-0472">Membrane</keyword>
<organism evidence="2 3">
    <name type="scientific">Luteibacter sahnii</name>
    <dbReference type="NCBI Taxonomy" id="3021977"/>
    <lineage>
        <taxon>Bacteria</taxon>
        <taxon>Pseudomonadati</taxon>
        <taxon>Pseudomonadota</taxon>
        <taxon>Gammaproteobacteria</taxon>
        <taxon>Lysobacterales</taxon>
        <taxon>Rhodanobacteraceae</taxon>
        <taxon>Luteibacter</taxon>
    </lineage>
</organism>
<dbReference type="Proteomes" id="UP001528850">
    <property type="component" value="Unassembled WGS sequence"/>
</dbReference>
<keyword evidence="1" id="KW-1133">Transmembrane helix</keyword>
<feature type="transmembrane region" description="Helical" evidence="1">
    <location>
        <begin position="98"/>
        <end position="115"/>
    </location>
</feature>
<reference evidence="2 3" key="1">
    <citation type="journal article" date="2024" name="Curr. Microbiol.">
        <title>Luteibacter sahnii sp. nov., A Novel Yellow-Colored Xanthomonadin Pigment Producing Probiotic Bacterium from Healthy Rice Seed Microbiome.</title>
        <authorList>
            <person name="Jaiswal G."/>
            <person name="Rana R."/>
            <person name="Nayak P.K."/>
            <person name="Chouhan R."/>
            <person name="Gandhi S.G."/>
            <person name="Patel H.K."/>
            <person name="Patil P.B."/>
        </authorList>
    </citation>
    <scope>NUCLEOTIDE SEQUENCE [LARGE SCALE GENOMIC DNA]</scope>
    <source>
        <strain evidence="2 3">PPL201</strain>
    </source>
</reference>
<dbReference type="EMBL" id="JARJJS010000001">
    <property type="protein sequence ID" value="MDF4023395.1"/>
    <property type="molecule type" value="Genomic_DNA"/>
</dbReference>